<gene>
    <name evidence="3" type="ORF">DEM25_014500</name>
</gene>
<dbReference type="Proteomes" id="UP000246132">
    <property type="component" value="Unassembled WGS sequence"/>
</dbReference>
<evidence type="ECO:0000313" key="4">
    <source>
        <dbReference type="Proteomes" id="UP000246132"/>
    </source>
</evidence>
<dbReference type="Gene3D" id="1.10.10.10">
    <property type="entry name" value="Winged helix-like DNA-binding domain superfamily/Winged helix DNA-binding domain"/>
    <property type="match status" value="2"/>
</dbReference>
<accession>A0A3A8A6J8</accession>
<feature type="signal peptide" evidence="1">
    <location>
        <begin position="1"/>
        <end position="22"/>
    </location>
</feature>
<dbReference type="EMBL" id="QFWV02000008">
    <property type="protein sequence ID" value="RKF05795.1"/>
    <property type="molecule type" value="Genomic_DNA"/>
</dbReference>
<feature type="chain" id="PRO_5018591408" description="Putative host cell surface-exposed lipoprotein Ltp-like HTH region domain-containing protein" evidence="1">
    <location>
        <begin position="23"/>
        <end position="127"/>
    </location>
</feature>
<dbReference type="InterPro" id="IPR036388">
    <property type="entry name" value="WH-like_DNA-bd_sf"/>
</dbReference>
<feature type="domain" description="Putative host cell surface-exposed lipoprotein Ltp-like HTH region" evidence="2">
    <location>
        <begin position="29"/>
        <end position="74"/>
    </location>
</feature>
<reference evidence="3 4" key="1">
    <citation type="journal article" date="2018" name="Int. J. Syst. Bacteriol.">
        <title>Oceaniradius stylonemae gen. nov., sp. nov., isolated from a red alga, Stylonema cornu-cervi.</title>
        <authorList>
            <person name="Jeong S."/>
        </authorList>
    </citation>
    <scope>NUCLEOTIDE SEQUENCE [LARGE SCALE GENOMIC DNA]</scope>
    <source>
        <strain evidence="3 4">StC1</strain>
    </source>
</reference>
<keyword evidence="4" id="KW-1185">Reference proteome</keyword>
<evidence type="ECO:0000256" key="1">
    <source>
        <dbReference type="SAM" id="SignalP"/>
    </source>
</evidence>
<organism evidence="3 4">
    <name type="scientific">Oceaniradius stylonematis</name>
    <dbReference type="NCBI Taxonomy" id="2184161"/>
    <lineage>
        <taxon>Bacteria</taxon>
        <taxon>Pseudomonadati</taxon>
        <taxon>Pseudomonadota</taxon>
        <taxon>Alphaproteobacteria</taxon>
        <taxon>Hyphomicrobiales</taxon>
        <taxon>Ahrensiaceae</taxon>
        <taxon>Oceaniradius</taxon>
    </lineage>
</organism>
<feature type="domain" description="Putative host cell surface-exposed lipoprotein Ltp-like HTH region" evidence="2">
    <location>
        <begin position="77"/>
        <end position="119"/>
    </location>
</feature>
<dbReference type="AlphaFoldDB" id="A0A3A8A6J8"/>
<evidence type="ECO:0000259" key="2">
    <source>
        <dbReference type="Pfam" id="PF07553"/>
    </source>
</evidence>
<dbReference type="OrthoDB" id="2004788at2"/>
<protein>
    <recommendedName>
        <fullName evidence="2">Putative host cell surface-exposed lipoprotein Ltp-like HTH region domain-containing protein</fullName>
    </recommendedName>
</protein>
<evidence type="ECO:0000313" key="3">
    <source>
        <dbReference type="EMBL" id="RKF05795.1"/>
    </source>
</evidence>
<dbReference type="RefSeq" id="WP_109766419.1">
    <property type="nucleotide sequence ID" value="NZ_QFWV02000008.1"/>
</dbReference>
<dbReference type="InterPro" id="IPR011434">
    <property type="entry name" value="Ltp-like_HTH"/>
</dbReference>
<comment type="caution">
    <text evidence="3">The sequence shown here is derived from an EMBL/GenBank/DDBJ whole genome shotgun (WGS) entry which is preliminary data.</text>
</comment>
<sequence>MKKTIFLTTLCLSFSIASYPFAQELTAPQKNAVRYANSYLSFKGFSKEGLIEQLSSPYGDKYRVEDARAAVESLSVDWNAQAVRSAQDYLDMMGFSCDGLIEQLSSEFGDKFTRDQAAFGARQAGAC</sequence>
<keyword evidence="1" id="KW-0732">Signal</keyword>
<name>A0A3A8A6J8_9HYPH</name>
<proteinExistence type="predicted"/>
<dbReference type="Pfam" id="PF07553">
    <property type="entry name" value="Lipoprotein_Ltp"/>
    <property type="match status" value="2"/>
</dbReference>